<organism evidence="2">
    <name type="scientific">Candidatus Syntropharchaeum butanivorans</name>
    <dbReference type="NCBI Taxonomy" id="1839936"/>
    <lineage>
        <taxon>Archaea</taxon>
        <taxon>Methanobacteriati</taxon>
        <taxon>Methanobacteriota</taxon>
        <taxon>Stenosarchaea group</taxon>
        <taxon>Methanomicrobia</taxon>
        <taxon>Methanosarcinales</taxon>
        <taxon>ANME-2 cluster</taxon>
        <taxon>Candidatus Syntropharchaeum</taxon>
    </lineage>
</organism>
<dbReference type="PANTHER" id="PTHR43339:SF1">
    <property type="entry name" value="RUBRERYTHRIN"/>
    <property type="match status" value="1"/>
</dbReference>
<evidence type="ECO:0000259" key="1">
    <source>
        <dbReference type="PROSITE" id="PS50905"/>
    </source>
</evidence>
<dbReference type="InterPro" id="IPR009078">
    <property type="entry name" value="Ferritin-like_SF"/>
</dbReference>
<accession>A0A7C0X100</accession>
<evidence type="ECO:0000313" key="2">
    <source>
        <dbReference type="EMBL" id="HDM35654.1"/>
    </source>
</evidence>
<dbReference type="PANTHER" id="PTHR43339">
    <property type="entry name" value="RUBRERYTHRIN-RELATED"/>
    <property type="match status" value="1"/>
</dbReference>
<dbReference type="GO" id="GO:0046872">
    <property type="term" value="F:metal ion binding"/>
    <property type="evidence" value="ECO:0007669"/>
    <property type="project" value="InterPro"/>
</dbReference>
<dbReference type="InterPro" id="IPR009040">
    <property type="entry name" value="Ferritin-like_diiron"/>
</dbReference>
<comment type="caution">
    <text evidence="2">The sequence shown here is derived from an EMBL/GenBank/DDBJ whole genome shotgun (WGS) entry which is preliminary data.</text>
</comment>
<dbReference type="Proteomes" id="UP000885863">
    <property type="component" value="Unassembled WGS sequence"/>
</dbReference>
<dbReference type="Gene3D" id="1.20.1260.10">
    <property type="match status" value="1"/>
</dbReference>
<dbReference type="InterPro" id="IPR012347">
    <property type="entry name" value="Ferritin-like"/>
</dbReference>
<dbReference type="AlphaFoldDB" id="A0A7C0X100"/>
<dbReference type="InterPro" id="IPR003251">
    <property type="entry name" value="Rr_diiron-bd_dom"/>
</dbReference>
<dbReference type="GO" id="GO:0016491">
    <property type="term" value="F:oxidoreductase activity"/>
    <property type="evidence" value="ECO:0007669"/>
    <property type="project" value="InterPro"/>
</dbReference>
<gene>
    <name evidence="2" type="ORF">ENG09_00170</name>
</gene>
<dbReference type="SUPFAM" id="SSF47240">
    <property type="entry name" value="Ferritin-like"/>
    <property type="match status" value="1"/>
</dbReference>
<dbReference type="InterPro" id="IPR052773">
    <property type="entry name" value="Anaerobic_Peroxidase-Rel"/>
</dbReference>
<feature type="domain" description="Ferritin-like diiron" evidence="1">
    <location>
        <begin position="1"/>
        <end position="127"/>
    </location>
</feature>
<dbReference type="Pfam" id="PF02915">
    <property type="entry name" value="Rubrerythrin"/>
    <property type="match status" value="1"/>
</dbReference>
<dbReference type="PROSITE" id="PS50905">
    <property type="entry name" value="FERRITIN_LIKE"/>
    <property type="match status" value="1"/>
</dbReference>
<proteinExistence type="predicted"/>
<dbReference type="EMBL" id="DQZR01000008">
    <property type="protein sequence ID" value="HDM35654.1"/>
    <property type="molecule type" value="Genomic_DNA"/>
</dbReference>
<name>A0A7C0X100_9EURY</name>
<reference evidence="2" key="1">
    <citation type="journal article" date="2020" name="mSystems">
        <title>Genome- and Community-Level Interaction Insights into Carbon Utilization and Element Cycling Functions of Hydrothermarchaeota in Hydrothermal Sediment.</title>
        <authorList>
            <person name="Zhou Z."/>
            <person name="Liu Y."/>
            <person name="Xu W."/>
            <person name="Pan J."/>
            <person name="Luo Z.H."/>
            <person name="Li M."/>
        </authorList>
    </citation>
    <scope>NUCLEOTIDE SEQUENCE [LARGE SCALE GENOMIC DNA]</scope>
    <source>
        <strain evidence="2">HyVt-185</strain>
    </source>
</reference>
<sequence>MGKTDELLEKTFRGETSEVGLYLAMARQAEREGHTNVVVYLRQLAMEEAAHAARAAELLGMVGKTKDEIEKMVEGERNADSGKMEAARIAREEGNEDAARFFEEAAKDEARHRAGLEGILKRFEAHGW</sequence>
<protein>
    <submittedName>
        <fullName evidence="2">Rubrerythrin family protein</fullName>
    </submittedName>
</protein>